<dbReference type="InterPro" id="IPR050680">
    <property type="entry name" value="YpeA/RimI_acetyltransf"/>
</dbReference>
<dbReference type="PROSITE" id="PS51186">
    <property type="entry name" value="GNAT"/>
    <property type="match status" value="1"/>
</dbReference>
<dbReference type="SUPFAM" id="SSF55729">
    <property type="entry name" value="Acyl-CoA N-acyltransferases (Nat)"/>
    <property type="match status" value="1"/>
</dbReference>
<evidence type="ECO:0000313" key="5">
    <source>
        <dbReference type="Proteomes" id="UP000273675"/>
    </source>
</evidence>
<dbReference type="RefSeq" id="WP_121211355.1">
    <property type="nucleotide sequence ID" value="NZ_RBIM01000004.1"/>
</dbReference>
<protein>
    <submittedName>
        <fullName evidence="4">Ribosomal-protein-alanine N-acetyltransferase</fullName>
    </submittedName>
</protein>
<name>A0A495D4K4_9PROT</name>
<accession>A0A495D4K4</accession>
<dbReference type="Gene3D" id="3.40.630.30">
    <property type="match status" value="1"/>
</dbReference>
<evidence type="ECO:0000313" key="4">
    <source>
        <dbReference type="EMBL" id="RKQ96801.1"/>
    </source>
</evidence>
<dbReference type="CDD" id="cd04301">
    <property type="entry name" value="NAT_SF"/>
    <property type="match status" value="1"/>
</dbReference>
<proteinExistence type="predicted"/>
<feature type="domain" description="N-acetyltransferase" evidence="3">
    <location>
        <begin position="3"/>
        <end position="146"/>
    </location>
</feature>
<dbReference type="GO" id="GO:0016747">
    <property type="term" value="F:acyltransferase activity, transferring groups other than amino-acyl groups"/>
    <property type="evidence" value="ECO:0007669"/>
    <property type="project" value="InterPro"/>
</dbReference>
<evidence type="ECO:0000259" key="3">
    <source>
        <dbReference type="PROSITE" id="PS51186"/>
    </source>
</evidence>
<gene>
    <name evidence="4" type="ORF">C7435_2135</name>
</gene>
<dbReference type="EMBL" id="RBIM01000004">
    <property type="protein sequence ID" value="RKQ96801.1"/>
    <property type="molecule type" value="Genomic_DNA"/>
</dbReference>
<evidence type="ECO:0000256" key="2">
    <source>
        <dbReference type="ARBA" id="ARBA00023315"/>
    </source>
</evidence>
<dbReference type="OrthoDB" id="9804026at2"/>
<evidence type="ECO:0000256" key="1">
    <source>
        <dbReference type="ARBA" id="ARBA00022679"/>
    </source>
</evidence>
<keyword evidence="1 4" id="KW-0808">Transferase</keyword>
<dbReference type="Proteomes" id="UP000273675">
    <property type="component" value="Unassembled WGS sequence"/>
</dbReference>
<organism evidence="4 5">
    <name type="scientific">Maricaulis maris</name>
    <dbReference type="NCBI Taxonomy" id="74318"/>
    <lineage>
        <taxon>Bacteria</taxon>
        <taxon>Pseudomonadati</taxon>
        <taxon>Pseudomonadota</taxon>
        <taxon>Alphaproteobacteria</taxon>
        <taxon>Maricaulales</taxon>
        <taxon>Maricaulaceae</taxon>
        <taxon>Maricaulis</taxon>
    </lineage>
</organism>
<dbReference type="PANTHER" id="PTHR43420:SF44">
    <property type="entry name" value="ACETYLTRANSFERASE YPEA"/>
    <property type="match status" value="1"/>
</dbReference>
<dbReference type="PANTHER" id="PTHR43420">
    <property type="entry name" value="ACETYLTRANSFERASE"/>
    <property type="match status" value="1"/>
</dbReference>
<dbReference type="InterPro" id="IPR000182">
    <property type="entry name" value="GNAT_dom"/>
</dbReference>
<keyword evidence="2" id="KW-0012">Acyltransferase</keyword>
<dbReference type="Pfam" id="PF00583">
    <property type="entry name" value="Acetyltransf_1"/>
    <property type="match status" value="1"/>
</dbReference>
<comment type="caution">
    <text evidence="4">The sequence shown here is derived from an EMBL/GenBank/DDBJ whole genome shotgun (WGS) entry which is preliminary data.</text>
</comment>
<reference evidence="4 5" key="1">
    <citation type="submission" date="2018-10" db="EMBL/GenBank/DDBJ databases">
        <title>Genomic Encyclopedia of Type Strains, Phase IV (KMG-IV): sequencing the most valuable type-strain genomes for metagenomic binning, comparative biology and taxonomic classification.</title>
        <authorList>
            <person name="Goeker M."/>
        </authorList>
    </citation>
    <scope>NUCLEOTIDE SEQUENCE [LARGE SCALE GENOMIC DNA]</scope>
    <source>
        <strain evidence="4 5">DSM 4734</strain>
    </source>
</reference>
<dbReference type="InterPro" id="IPR016181">
    <property type="entry name" value="Acyl_CoA_acyltransferase"/>
</dbReference>
<dbReference type="AlphaFoldDB" id="A0A495D4K4"/>
<sequence length="153" mass="16330">MSDKVETVQASSAARLADLHARCFAAGWSAAEIASLLNLPGCMALASSKGTGFIAMALFRSAADEAELLTLATDPDHRRRGLAERVLAVGEDRLSDTGIARIFLEVSTCNPGAQALYLAAGYTEIARRPAYYRDGSDALVLEKWLRKDGQTAP</sequence>